<protein>
    <submittedName>
        <fullName evidence="2">Uncharacterized protein</fullName>
    </submittedName>
</protein>
<feature type="transmembrane region" description="Helical" evidence="1">
    <location>
        <begin position="6"/>
        <end position="28"/>
    </location>
</feature>
<accession>A0A0F9Q1U4</accession>
<gene>
    <name evidence="2" type="ORF">LCGC14_0759120</name>
</gene>
<dbReference type="EMBL" id="LAZR01001865">
    <property type="protein sequence ID" value="KKN37870.1"/>
    <property type="molecule type" value="Genomic_DNA"/>
</dbReference>
<keyword evidence="1" id="KW-1133">Transmembrane helix</keyword>
<reference evidence="2" key="1">
    <citation type="journal article" date="2015" name="Nature">
        <title>Complex archaea that bridge the gap between prokaryotes and eukaryotes.</title>
        <authorList>
            <person name="Spang A."/>
            <person name="Saw J.H."/>
            <person name="Jorgensen S.L."/>
            <person name="Zaremba-Niedzwiedzka K."/>
            <person name="Martijn J."/>
            <person name="Lind A.E."/>
            <person name="van Eijk R."/>
            <person name="Schleper C."/>
            <person name="Guy L."/>
            <person name="Ettema T.J."/>
        </authorList>
    </citation>
    <scope>NUCLEOTIDE SEQUENCE</scope>
</reference>
<keyword evidence="1" id="KW-0812">Transmembrane</keyword>
<proteinExistence type="predicted"/>
<dbReference type="AlphaFoldDB" id="A0A0F9Q1U4"/>
<evidence type="ECO:0000256" key="1">
    <source>
        <dbReference type="SAM" id="Phobius"/>
    </source>
</evidence>
<evidence type="ECO:0000313" key="2">
    <source>
        <dbReference type="EMBL" id="KKN37870.1"/>
    </source>
</evidence>
<keyword evidence="1" id="KW-0472">Membrane</keyword>
<sequence>MGIIRFILWILSYLLLWLLISTLWLWMLTTVYKEPEIKEQLLQKIETFYQPLRRVGWEEVSLKFLWRRVIVSRIKRMTVWKNSS</sequence>
<organism evidence="2">
    <name type="scientific">marine sediment metagenome</name>
    <dbReference type="NCBI Taxonomy" id="412755"/>
    <lineage>
        <taxon>unclassified sequences</taxon>
        <taxon>metagenomes</taxon>
        <taxon>ecological metagenomes</taxon>
    </lineage>
</organism>
<name>A0A0F9Q1U4_9ZZZZ</name>
<comment type="caution">
    <text evidence="2">The sequence shown here is derived from an EMBL/GenBank/DDBJ whole genome shotgun (WGS) entry which is preliminary data.</text>
</comment>